<keyword evidence="1" id="KW-0812">Transmembrane</keyword>
<comment type="caution">
    <text evidence="2">The sequence shown here is derived from an EMBL/GenBank/DDBJ whole genome shotgun (WGS) entry which is preliminary data.</text>
</comment>
<protein>
    <submittedName>
        <fullName evidence="2">Uncharacterized protein</fullName>
    </submittedName>
</protein>
<dbReference type="Proteomes" id="UP000277570">
    <property type="component" value="Unassembled WGS sequence"/>
</dbReference>
<keyword evidence="1" id="KW-1133">Transmembrane helix</keyword>
<reference evidence="2 3" key="1">
    <citation type="submission" date="2018-11" db="EMBL/GenBank/DDBJ databases">
        <authorList>
            <consortium name="Pathogen Informatics"/>
        </authorList>
    </citation>
    <scope>NUCLEOTIDE SEQUENCE [LARGE SCALE GENOMIC DNA]</scope>
    <source>
        <strain evidence="2 3">NCTC10913</strain>
    </source>
</reference>
<feature type="transmembrane region" description="Helical" evidence="1">
    <location>
        <begin position="45"/>
        <end position="75"/>
    </location>
</feature>
<dbReference type="EMBL" id="UYIN01000008">
    <property type="protein sequence ID" value="VDG72156.1"/>
    <property type="molecule type" value="Genomic_DNA"/>
</dbReference>
<keyword evidence="1" id="KW-0472">Membrane</keyword>
<dbReference type="RefSeq" id="WP_125148812.1">
    <property type="nucleotide sequence ID" value="NZ_UYIN01000008.1"/>
</dbReference>
<accession>A0ABY6SU90</accession>
<sequence length="82" mass="9131">MEKYTDLIMGLISGIVLMFLNNDIVNDSVGSILTLFNPINTNKVTLFLVCWGARIITIISFIGVIITITSSFLILKKIIIKK</sequence>
<evidence type="ECO:0000313" key="2">
    <source>
        <dbReference type="EMBL" id="VDG72156.1"/>
    </source>
</evidence>
<organism evidence="2 3">
    <name type="scientific">Clostridium carnis</name>
    <dbReference type="NCBI Taxonomy" id="1530"/>
    <lineage>
        <taxon>Bacteria</taxon>
        <taxon>Bacillati</taxon>
        <taxon>Bacillota</taxon>
        <taxon>Clostridia</taxon>
        <taxon>Eubacteriales</taxon>
        <taxon>Clostridiaceae</taxon>
        <taxon>Clostridium</taxon>
    </lineage>
</organism>
<keyword evidence="3" id="KW-1185">Reference proteome</keyword>
<name>A0ABY6SU90_9CLOT</name>
<evidence type="ECO:0000256" key="1">
    <source>
        <dbReference type="SAM" id="Phobius"/>
    </source>
</evidence>
<gene>
    <name evidence="2" type="ORF">NCTC10913_02499</name>
</gene>
<proteinExistence type="predicted"/>
<evidence type="ECO:0000313" key="3">
    <source>
        <dbReference type="Proteomes" id="UP000277570"/>
    </source>
</evidence>
<feature type="transmembrane region" description="Helical" evidence="1">
    <location>
        <begin position="7"/>
        <end position="25"/>
    </location>
</feature>